<evidence type="ECO:0000313" key="3">
    <source>
        <dbReference type="Proteomes" id="UP000663843"/>
    </source>
</evidence>
<evidence type="ECO:0000313" key="2">
    <source>
        <dbReference type="EMBL" id="CAE6515396.1"/>
    </source>
</evidence>
<keyword evidence="1" id="KW-0732">Signal</keyword>
<proteinExistence type="predicted"/>
<comment type="caution">
    <text evidence="2">The sequence shown here is derived from an EMBL/GenBank/DDBJ whole genome shotgun (WGS) entry which is preliminary data.</text>
</comment>
<name>A0A8H3HBF9_9AGAM</name>
<reference evidence="2" key="1">
    <citation type="submission" date="2021-01" db="EMBL/GenBank/DDBJ databases">
        <authorList>
            <person name="Kaushik A."/>
        </authorList>
    </citation>
    <scope>NUCLEOTIDE SEQUENCE</scope>
    <source>
        <strain evidence="2">AG2-2IIIB</strain>
    </source>
</reference>
<organism evidence="2 3">
    <name type="scientific">Rhizoctonia solani</name>
    <dbReference type="NCBI Taxonomy" id="456999"/>
    <lineage>
        <taxon>Eukaryota</taxon>
        <taxon>Fungi</taxon>
        <taxon>Dikarya</taxon>
        <taxon>Basidiomycota</taxon>
        <taxon>Agaricomycotina</taxon>
        <taxon>Agaricomycetes</taxon>
        <taxon>Cantharellales</taxon>
        <taxon>Ceratobasidiaceae</taxon>
        <taxon>Rhizoctonia</taxon>
    </lineage>
</organism>
<gene>
    <name evidence="2" type="ORF">RDB_LOCUS158738</name>
</gene>
<feature type="signal peptide" evidence="1">
    <location>
        <begin position="1"/>
        <end position="28"/>
    </location>
</feature>
<feature type="chain" id="PRO_5034937620" evidence="1">
    <location>
        <begin position="29"/>
        <end position="159"/>
    </location>
</feature>
<sequence>MSRHQAPLYFLAHLCKAFLNMTLPVAPAENEWRKEQTAKDNVYRAGYPCDCPAGGTAKLHLLKLPPFKIDVNWPVGKEGVWVETTTEVKQTAGIKQYMLYHTFGKENYRLRFTNTAHYNYYFQDATADTYNVDCYLNGNHYVDYQSENPTILHIFSEGS</sequence>
<protein>
    <submittedName>
        <fullName evidence="2">Uncharacterized protein</fullName>
    </submittedName>
</protein>
<dbReference type="AlphaFoldDB" id="A0A8H3HBF9"/>
<dbReference type="Proteomes" id="UP000663843">
    <property type="component" value="Unassembled WGS sequence"/>
</dbReference>
<evidence type="ECO:0000256" key="1">
    <source>
        <dbReference type="SAM" id="SignalP"/>
    </source>
</evidence>
<accession>A0A8H3HBF9</accession>
<dbReference type="EMBL" id="CAJMWT010006332">
    <property type="protein sequence ID" value="CAE6515396.1"/>
    <property type="molecule type" value="Genomic_DNA"/>
</dbReference>